<dbReference type="Proteomes" id="UP001159428">
    <property type="component" value="Unassembled WGS sequence"/>
</dbReference>
<dbReference type="Pfam" id="PF12796">
    <property type="entry name" value="Ank_2"/>
    <property type="match status" value="5"/>
</dbReference>
<evidence type="ECO:0000256" key="5">
    <source>
        <dbReference type="ARBA" id="ARBA00022737"/>
    </source>
</evidence>
<dbReference type="GO" id="GO:1902495">
    <property type="term" value="C:transmembrane transporter complex"/>
    <property type="evidence" value="ECO:0007669"/>
    <property type="project" value="TreeGrafter"/>
</dbReference>
<evidence type="ECO:0000256" key="7">
    <source>
        <dbReference type="ARBA" id="ARBA00023043"/>
    </source>
</evidence>
<feature type="repeat" description="ANK" evidence="12">
    <location>
        <begin position="274"/>
        <end position="306"/>
    </location>
</feature>
<proteinExistence type="predicted"/>
<evidence type="ECO:0000256" key="4">
    <source>
        <dbReference type="ARBA" id="ARBA00022692"/>
    </source>
</evidence>
<protein>
    <recommendedName>
        <fullName evidence="14">Ion transport domain-containing protein</fullName>
    </recommendedName>
</protein>
<feature type="transmembrane region" description="Helical" evidence="13">
    <location>
        <begin position="814"/>
        <end position="834"/>
    </location>
</feature>
<dbReference type="PROSITE" id="PS50088">
    <property type="entry name" value="ANK_REPEAT"/>
    <property type="match status" value="13"/>
</dbReference>
<organism evidence="15 16">
    <name type="scientific">Pocillopora meandrina</name>
    <dbReference type="NCBI Taxonomy" id="46732"/>
    <lineage>
        <taxon>Eukaryota</taxon>
        <taxon>Metazoa</taxon>
        <taxon>Cnidaria</taxon>
        <taxon>Anthozoa</taxon>
        <taxon>Hexacorallia</taxon>
        <taxon>Scleractinia</taxon>
        <taxon>Astrocoeniina</taxon>
        <taxon>Pocilloporidae</taxon>
        <taxon>Pocillopora</taxon>
    </lineage>
</organism>
<evidence type="ECO:0000256" key="10">
    <source>
        <dbReference type="ARBA" id="ARBA00023180"/>
    </source>
</evidence>
<keyword evidence="9 13" id="KW-0472">Membrane</keyword>
<evidence type="ECO:0000256" key="3">
    <source>
        <dbReference type="ARBA" id="ARBA00022606"/>
    </source>
</evidence>
<feature type="repeat" description="ANK" evidence="12">
    <location>
        <begin position="307"/>
        <end position="339"/>
    </location>
</feature>
<evidence type="ECO:0000259" key="14">
    <source>
        <dbReference type="Pfam" id="PF00520"/>
    </source>
</evidence>
<feature type="repeat" description="ANK" evidence="12">
    <location>
        <begin position="340"/>
        <end position="372"/>
    </location>
</feature>
<dbReference type="InterPro" id="IPR005821">
    <property type="entry name" value="Ion_trans_dom"/>
</dbReference>
<keyword evidence="16" id="KW-1185">Reference proteome</keyword>
<evidence type="ECO:0000313" key="16">
    <source>
        <dbReference type="Proteomes" id="UP001159428"/>
    </source>
</evidence>
<evidence type="ECO:0000256" key="2">
    <source>
        <dbReference type="ARBA" id="ARBA00022448"/>
    </source>
</evidence>
<comment type="caution">
    <text evidence="15">The sequence shown here is derived from an EMBL/GenBank/DDBJ whole genome shotgun (WGS) entry which is preliminary data.</text>
</comment>
<feature type="repeat" description="ANK" evidence="12">
    <location>
        <begin position="407"/>
        <end position="439"/>
    </location>
</feature>
<dbReference type="InterPro" id="IPR002110">
    <property type="entry name" value="Ankyrin_rpt"/>
</dbReference>
<feature type="repeat" description="ANK" evidence="12">
    <location>
        <begin position="233"/>
        <end position="255"/>
    </location>
</feature>
<dbReference type="EMBL" id="CALNXJ010000031">
    <property type="protein sequence ID" value="CAH3137146.1"/>
    <property type="molecule type" value="Genomic_DNA"/>
</dbReference>
<feature type="repeat" description="ANK" evidence="12">
    <location>
        <begin position="200"/>
        <end position="232"/>
    </location>
</feature>
<gene>
    <name evidence="15" type="ORF">PMEA_00017890</name>
</gene>
<comment type="subcellular location">
    <subcellularLocation>
        <location evidence="1">Membrane</location>
        <topology evidence="1">Multi-pass membrane protein</topology>
    </subcellularLocation>
</comment>
<dbReference type="AlphaFoldDB" id="A0AAU9X4P1"/>
<keyword evidence="4 13" id="KW-0812">Transmembrane</keyword>
<dbReference type="GO" id="GO:0005216">
    <property type="term" value="F:monoatomic ion channel activity"/>
    <property type="evidence" value="ECO:0007669"/>
    <property type="project" value="InterPro"/>
</dbReference>
<keyword evidence="11" id="KW-0407">Ion channel</keyword>
<dbReference type="Gene3D" id="1.25.40.20">
    <property type="entry name" value="Ankyrin repeat-containing domain"/>
    <property type="match status" value="5"/>
</dbReference>
<feature type="transmembrane region" description="Helical" evidence="13">
    <location>
        <begin position="969"/>
        <end position="991"/>
    </location>
</feature>
<feature type="transmembrane region" description="Helical" evidence="13">
    <location>
        <begin position="846"/>
        <end position="864"/>
    </location>
</feature>
<name>A0AAU9X4P1_9CNID</name>
<sequence length="1124" mass="125799">MNRSTTVLLRDLDEEDKSQENQGLPLSLLRQFSTKERGVARRRQTMTSILRRSISDSVERNLCYRVGLHQACRDGLIDIVRALQQRGVPTINTLDKDGLAPIHYAARYDHEEIVQLLIEGGADLDIFSGCESKFTTPLQIAARFNSPATARLLVLNGVDVAKQSSYGQQALHYAARRGNLKVVQVLLREGKAEVNAEDNENSTPLHAASQEGKLDVVEILLQYGADPSLSDNDGYTAVHLAAKDGYDDVLEKLLSTAKTCGVSCPAILNKMDNDANSCLHLAVRHGHIKSAEVCIKYGADTCAVQDDLSSPLHVACVNGYYEIAKLLLLNGANIHDEDAEGMTPILRASLTGNVEILDLLLSEGADISSEENTYSPSPLMCAVKRGHPNAVRFLLQRGSPIDLRDVSHRTSLHVAVFSSDAETLKVLLQAGGECLLNSRDKNDQTPLHYAATKGSLQLIQELLKTGAKVDVKDEDERIPLHYAVENGDLDCVRVLLEACPESIHITDFCLQNCLHFSAWHGHLAVTKYLLDQGAAVDSRCDERLTPLIQSAFCGCNLTTSLLLDHGAKIDATDKNGCTALIAAASRGRVSVLRLLLDRGADIRLVTTDGKNCLETAIANGHQDVCMEIIKHERWKEAFPVCDKRSNFIPLKSLIETFPSVAKVVMDKCIQSSHHLRTDEDYSVTYDFKYVNPHPSLLSDGRVFFAPKTMLDYGREELIFHPLIIELMRCKWQHMGVRYFYISAVIYLFYLGNLTLYMLCIQHLCLLNSARPVISTRQNVCIFARIKVWEIFIAVMTAVYLLIEMHQAFWETWNYIELSNIADVCTFSTALISIFPEPLGLEFHDKCVFLVISVLFGYLTLLLYLQSVFESGIHVTMLFVVLKTLGKVAVMFFILIFAFALVFQMLLSKEANAIALNMTMNGTLLGDIDKDPFQSLRFSFVKVVAMTIGEIEYTRFFIDQRLFSPTLSQAVFLVFCVMMPIVLMNLTIGLAVGDIDSIQQNAEFKRLSIKIEVIHEFHEKSPLWLLHRLHQPKSVKQPNRKAKTILHKIKGLGNRLVSGKKTKYTVEDAERNLADHLTKILTSRMKEQDDRISGITLEMKEQRKLLESLLQRMPGTEALRTLSDD</sequence>
<feature type="domain" description="Ion transport" evidence="14">
    <location>
        <begin position="742"/>
        <end position="1001"/>
    </location>
</feature>
<dbReference type="SUPFAM" id="SSF48403">
    <property type="entry name" value="Ankyrin repeat"/>
    <property type="match status" value="2"/>
</dbReference>
<keyword evidence="5" id="KW-0677">Repeat</keyword>
<evidence type="ECO:0000313" key="15">
    <source>
        <dbReference type="EMBL" id="CAH3137146.1"/>
    </source>
</evidence>
<evidence type="ECO:0000256" key="13">
    <source>
        <dbReference type="SAM" id="Phobius"/>
    </source>
</evidence>
<dbReference type="PRINTS" id="PR01415">
    <property type="entry name" value="ANKYRIN"/>
</dbReference>
<evidence type="ECO:0000256" key="6">
    <source>
        <dbReference type="ARBA" id="ARBA00022989"/>
    </source>
</evidence>
<feature type="transmembrane region" description="Helical" evidence="13">
    <location>
        <begin position="884"/>
        <end position="906"/>
    </location>
</feature>
<feature type="repeat" description="ANK" evidence="12">
    <location>
        <begin position="374"/>
        <end position="406"/>
    </location>
</feature>
<feature type="transmembrane region" description="Helical" evidence="13">
    <location>
        <begin position="738"/>
        <end position="760"/>
    </location>
</feature>
<feature type="repeat" description="ANK" evidence="12">
    <location>
        <begin position="514"/>
        <end position="541"/>
    </location>
</feature>
<evidence type="ECO:0000256" key="11">
    <source>
        <dbReference type="ARBA" id="ARBA00023303"/>
    </source>
</evidence>
<feature type="repeat" description="ANK" evidence="12">
    <location>
        <begin position="97"/>
        <end position="129"/>
    </location>
</feature>
<dbReference type="SMART" id="SM00248">
    <property type="entry name" value="ANK"/>
    <property type="match status" value="17"/>
</dbReference>
<feature type="repeat" description="ANK" evidence="12">
    <location>
        <begin position="575"/>
        <end position="607"/>
    </location>
</feature>
<keyword evidence="2" id="KW-0813">Transport</keyword>
<keyword evidence="7 12" id="KW-0040">ANK repeat</keyword>
<feature type="repeat" description="ANK" evidence="12">
    <location>
        <begin position="166"/>
        <end position="190"/>
    </location>
</feature>
<dbReference type="PANTHER" id="PTHR47143:SF1">
    <property type="entry name" value="ION_TRANS DOMAIN-CONTAINING PROTEIN"/>
    <property type="match status" value="1"/>
</dbReference>
<keyword evidence="3" id="KW-0716">Sensory transduction</keyword>
<dbReference type="PANTHER" id="PTHR47143">
    <property type="entry name" value="TRANSIENT RECEPTOR POTENTIAL CATION CHANNEL PROTEIN PAINLESS"/>
    <property type="match status" value="1"/>
</dbReference>
<evidence type="ECO:0000256" key="1">
    <source>
        <dbReference type="ARBA" id="ARBA00004141"/>
    </source>
</evidence>
<dbReference type="Pfam" id="PF00023">
    <property type="entry name" value="Ank"/>
    <property type="match status" value="3"/>
</dbReference>
<dbReference type="InterPro" id="IPR036770">
    <property type="entry name" value="Ankyrin_rpt-contain_sf"/>
</dbReference>
<reference evidence="15 16" key="1">
    <citation type="submission" date="2022-05" db="EMBL/GenBank/DDBJ databases">
        <authorList>
            <consortium name="Genoscope - CEA"/>
            <person name="William W."/>
        </authorList>
    </citation>
    <scope>NUCLEOTIDE SEQUENCE [LARGE SCALE GENOMIC DNA]</scope>
</reference>
<dbReference type="InterPro" id="IPR052076">
    <property type="entry name" value="TRP_cation_channel"/>
</dbReference>
<dbReference type="PROSITE" id="PS50297">
    <property type="entry name" value="ANK_REP_REGION"/>
    <property type="match status" value="12"/>
</dbReference>
<dbReference type="Pfam" id="PF00520">
    <property type="entry name" value="Ion_trans"/>
    <property type="match status" value="1"/>
</dbReference>
<keyword evidence="10" id="KW-0325">Glycoprotein</keyword>
<evidence type="ECO:0000256" key="8">
    <source>
        <dbReference type="ARBA" id="ARBA00023065"/>
    </source>
</evidence>
<evidence type="ECO:0000256" key="9">
    <source>
        <dbReference type="ARBA" id="ARBA00023136"/>
    </source>
</evidence>
<feature type="transmembrane region" description="Helical" evidence="13">
    <location>
        <begin position="781"/>
        <end position="802"/>
    </location>
</feature>
<keyword evidence="8" id="KW-0406">Ion transport</keyword>
<keyword evidence="6 13" id="KW-1133">Transmembrane helix</keyword>
<evidence type="ECO:0000256" key="12">
    <source>
        <dbReference type="PROSITE-ProRule" id="PRU00023"/>
    </source>
</evidence>
<feature type="repeat" description="ANK" evidence="12">
    <location>
        <begin position="442"/>
        <end position="474"/>
    </location>
</feature>
<feature type="repeat" description="ANK" evidence="12">
    <location>
        <begin position="475"/>
        <end position="497"/>
    </location>
</feature>
<accession>A0AAU9X4P1</accession>